<gene>
    <name evidence="1" type="ORF">RB653_004994</name>
</gene>
<dbReference type="Proteomes" id="UP001344447">
    <property type="component" value="Unassembled WGS sequence"/>
</dbReference>
<dbReference type="Gene3D" id="3.40.50.1000">
    <property type="entry name" value="HAD superfamily/HAD-like"/>
    <property type="match status" value="1"/>
</dbReference>
<keyword evidence="2" id="KW-1185">Reference proteome</keyword>
<comment type="caution">
    <text evidence="1">The sequence shown here is derived from an EMBL/GenBank/DDBJ whole genome shotgun (WGS) entry which is preliminary data.</text>
</comment>
<dbReference type="EMBL" id="JAVFKY010000001">
    <property type="protein sequence ID" value="KAK5583401.1"/>
    <property type="molecule type" value="Genomic_DNA"/>
</dbReference>
<organism evidence="1 2">
    <name type="scientific">Dictyostelium firmibasis</name>
    <dbReference type="NCBI Taxonomy" id="79012"/>
    <lineage>
        <taxon>Eukaryota</taxon>
        <taxon>Amoebozoa</taxon>
        <taxon>Evosea</taxon>
        <taxon>Eumycetozoa</taxon>
        <taxon>Dictyostelia</taxon>
        <taxon>Dictyosteliales</taxon>
        <taxon>Dictyosteliaceae</taxon>
        <taxon>Dictyostelium</taxon>
    </lineage>
</organism>
<dbReference type="GO" id="GO:0008962">
    <property type="term" value="F:phosphatidylglycerophosphatase activity"/>
    <property type="evidence" value="ECO:0007669"/>
    <property type="project" value="InterPro"/>
</dbReference>
<dbReference type="InterPro" id="IPR023214">
    <property type="entry name" value="HAD_sf"/>
</dbReference>
<dbReference type="FunFam" id="3.40.50.1000:FF:000387">
    <property type="entry name" value="Predicted protein"/>
    <property type="match status" value="1"/>
</dbReference>
<name>A0AAN7YYV3_9MYCE</name>
<evidence type="ECO:0000313" key="1">
    <source>
        <dbReference type="EMBL" id="KAK5583401.1"/>
    </source>
</evidence>
<dbReference type="SUPFAM" id="SSF56784">
    <property type="entry name" value="HAD-like"/>
    <property type="match status" value="1"/>
</dbReference>
<accession>A0AAN7YYV3</accession>
<dbReference type="InterPro" id="IPR027706">
    <property type="entry name" value="PGP_Pase"/>
</dbReference>
<dbReference type="GO" id="GO:0005737">
    <property type="term" value="C:cytoplasm"/>
    <property type="evidence" value="ECO:0007669"/>
    <property type="project" value="TreeGrafter"/>
</dbReference>
<evidence type="ECO:0000313" key="2">
    <source>
        <dbReference type="Proteomes" id="UP001344447"/>
    </source>
</evidence>
<proteinExistence type="predicted"/>
<reference evidence="1 2" key="1">
    <citation type="submission" date="2023-11" db="EMBL/GenBank/DDBJ databases">
        <title>Dfirmibasis_genome.</title>
        <authorList>
            <person name="Edelbroek B."/>
            <person name="Kjellin J."/>
            <person name="Jerlstrom-Hultqvist J."/>
            <person name="Soderbom F."/>
        </authorList>
    </citation>
    <scope>NUCLEOTIDE SEQUENCE [LARGE SCALE GENOMIC DNA]</scope>
    <source>
        <strain evidence="1 2">TNS-C-14</strain>
    </source>
</reference>
<dbReference type="PANTHER" id="PTHR19288:SF25">
    <property type="entry name" value="PHOSPHATIDYLGLYCEROPHOSPHATASE GEP4, MITOCHONDRIAL"/>
    <property type="match status" value="1"/>
</dbReference>
<sequence length="219" mass="25255">MVQSFNIEAIKCLKHVFFNRSLIIPHLEVRDIRHINFQSLRDSGFKGVLFDKDNTLTEPYKNEIYQEYKESLDKCLEIFGKDNVVIISNSAGSSDDAPNFEKANQIEKLLGIKVLKHNTKKPDGIDSVKNHFKTDPKNLIMVGDRYLTDILFGNLYGMFTIYTQPITSVGDNFFVKLIRNKERQIVLCLKNYFKINAPKNLLCNGGFEKNNIVEDQKNK</sequence>
<protein>
    <submittedName>
        <fullName evidence="1">Uncharacterized protein</fullName>
    </submittedName>
</protein>
<dbReference type="Pfam" id="PF09419">
    <property type="entry name" value="PGP_phosphatase"/>
    <property type="match status" value="1"/>
</dbReference>
<dbReference type="InterPro" id="IPR006549">
    <property type="entry name" value="HAD-SF_hydro_IIIA"/>
</dbReference>
<dbReference type="InterPro" id="IPR010021">
    <property type="entry name" value="PGPP1/Gep4"/>
</dbReference>
<dbReference type="NCBIfam" id="TIGR01668">
    <property type="entry name" value="YqeG_hyp_ppase"/>
    <property type="match status" value="1"/>
</dbReference>
<dbReference type="AlphaFoldDB" id="A0AAN7YYV3"/>
<dbReference type="PANTHER" id="PTHR19288">
    <property type="entry name" value="4-NITROPHENYLPHOSPHATASE-RELATED"/>
    <property type="match status" value="1"/>
</dbReference>
<dbReference type="InterPro" id="IPR036412">
    <property type="entry name" value="HAD-like_sf"/>
</dbReference>
<dbReference type="NCBIfam" id="TIGR01662">
    <property type="entry name" value="HAD-SF-IIIA"/>
    <property type="match status" value="1"/>
</dbReference>